<evidence type="ECO:0000256" key="10">
    <source>
        <dbReference type="ARBA" id="ARBA00047821"/>
    </source>
</evidence>
<dbReference type="EMBL" id="JABELV010000019">
    <property type="protein sequence ID" value="KAG7566853.1"/>
    <property type="molecule type" value="Genomic_DNA"/>
</dbReference>
<evidence type="ECO:0000256" key="8">
    <source>
        <dbReference type="ARBA" id="ARBA00023242"/>
    </source>
</evidence>
<feature type="domain" description="N-acetyltransferase" evidence="12">
    <location>
        <begin position="33"/>
        <end position="201"/>
    </location>
</feature>
<evidence type="ECO:0000256" key="3">
    <source>
        <dbReference type="ARBA" id="ARBA00008870"/>
    </source>
</evidence>
<dbReference type="GO" id="GO:0005737">
    <property type="term" value="C:cytoplasm"/>
    <property type="evidence" value="ECO:0007669"/>
    <property type="project" value="UniProtKB-SubCell"/>
</dbReference>
<dbReference type="InterPro" id="IPR039949">
    <property type="entry name" value="NAA40"/>
</dbReference>
<dbReference type="AlphaFoldDB" id="A0A8K0JQ25"/>
<evidence type="ECO:0000256" key="6">
    <source>
        <dbReference type="ARBA" id="ARBA00022490"/>
    </source>
</evidence>
<accession>A0A8K0JQ25</accession>
<dbReference type="Proteomes" id="UP000812966">
    <property type="component" value="Unassembled WGS sequence"/>
</dbReference>
<evidence type="ECO:0000313" key="14">
    <source>
        <dbReference type="Proteomes" id="UP000812966"/>
    </source>
</evidence>
<dbReference type="InterPro" id="IPR000182">
    <property type="entry name" value="GNAT_dom"/>
</dbReference>
<evidence type="ECO:0000256" key="5">
    <source>
        <dbReference type="ARBA" id="ARBA00015043"/>
    </source>
</evidence>
<comment type="subcellular location">
    <subcellularLocation>
        <location evidence="2">Cytoplasm</location>
    </subcellularLocation>
    <subcellularLocation>
        <location evidence="1">Nucleus</location>
    </subcellularLocation>
</comment>
<protein>
    <recommendedName>
        <fullName evidence="5">N-alpha-acetyltransferase 40</fullName>
        <ecNumber evidence="4">2.3.1.257</ecNumber>
    </recommendedName>
</protein>
<sequence length="257" mass="29077">MELDSAAVWQPIMKGCKPSSSLRVAGASSPYDVNVRLGRGTDLEEALRKNIEDVYWENMDELVKPTSLYSPPKDKHMELFDPEQYYLLLHPPSEPTAMLAYVALRVCKEDTKESLDTGDEGKQVDVLYIYELQTVKGNQGQGLGSALLEETMTIAEKMGVCKVVLTCLKRNVPALRFYKKHGFKPDEIDPTYSYRLSLFTRLLQRQRNTKGGVKNKSALLKEVDKDWVEGDLEGREDADYRILSRKVESKVETSSSS</sequence>
<evidence type="ECO:0000313" key="13">
    <source>
        <dbReference type="EMBL" id="KAG7566853.1"/>
    </source>
</evidence>
<dbReference type="CDD" id="cd04301">
    <property type="entry name" value="NAT_SF"/>
    <property type="match status" value="1"/>
</dbReference>
<dbReference type="EC" id="2.3.1.257" evidence="4"/>
<name>A0A8K0JQ25_9TREE</name>
<keyword evidence="7" id="KW-0808">Transferase</keyword>
<proteinExistence type="inferred from homology"/>
<dbReference type="PROSITE" id="PS51186">
    <property type="entry name" value="GNAT"/>
    <property type="match status" value="1"/>
</dbReference>
<dbReference type="GO" id="GO:0005634">
    <property type="term" value="C:nucleus"/>
    <property type="evidence" value="ECO:0007669"/>
    <property type="project" value="UniProtKB-SubCell"/>
</dbReference>
<dbReference type="GO" id="GO:0010485">
    <property type="term" value="F:histone H4 acetyltransferase activity"/>
    <property type="evidence" value="ECO:0007669"/>
    <property type="project" value="InterPro"/>
</dbReference>
<dbReference type="GO" id="GO:0043998">
    <property type="term" value="F:histone H2A acetyltransferase activity"/>
    <property type="evidence" value="ECO:0007669"/>
    <property type="project" value="InterPro"/>
</dbReference>
<evidence type="ECO:0000259" key="12">
    <source>
        <dbReference type="PROSITE" id="PS51186"/>
    </source>
</evidence>
<evidence type="ECO:0000256" key="2">
    <source>
        <dbReference type="ARBA" id="ARBA00004496"/>
    </source>
</evidence>
<dbReference type="PANTHER" id="PTHR20531">
    <property type="entry name" value="N-ALPHA-ACETYLTRANSFERASE 40"/>
    <property type="match status" value="1"/>
</dbReference>
<comment type="catalytic activity">
    <reaction evidence="10">
        <text>N-terminal L-seryl-[histone H2A] + acetyl-CoA = N-terminal N(alpha)-acetyl-L-seryl-[histone H2A] + CoA + H(+)</text>
        <dbReference type="Rhea" id="RHEA:50600"/>
        <dbReference type="Rhea" id="RHEA-COMP:12742"/>
        <dbReference type="Rhea" id="RHEA-COMP:12744"/>
        <dbReference type="ChEBI" id="CHEBI:15378"/>
        <dbReference type="ChEBI" id="CHEBI:57287"/>
        <dbReference type="ChEBI" id="CHEBI:57288"/>
        <dbReference type="ChEBI" id="CHEBI:64738"/>
        <dbReference type="ChEBI" id="CHEBI:83690"/>
        <dbReference type="EC" id="2.3.1.257"/>
    </reaction>
</comment>
<dbReference type="PANTHER" id="PTHR20531:SF1">
    <property type="entry name" value="N-ALPHA-ACETYLTRANSFERASE 40"/>
    <property type="match status" value="1"/>
</dbReference>
<dbReference type="Pfam" id="PF00583">
    <property type="entry name" value="Acetyltransf_1"/>
    <property type="match status" value="1"/>
</dbReference>
<evidence type="ECO:0000256" key="7">
    <source>
        <dbReference type="ARBA" id="ARBA00022679"/>
    </source>
</evidence>
<evidence type="ECO:0000256" key="11">
    <source>
        <dbReference type="ARBA" id="ARBA00049524"/>
    </source>
</evidence>
<dbReference type="Gene3D" id="3.40.630.30">
    <property type="match status" value="1"/>
</dbReference>
<keyword evidence="14" id="KW-1185">Reference proteome</keyword>
<dbReference type="GO" id="GO:1990189">
    <property type="term" value="F:protein N-terminal-serine acetyltransferase activity"/>
    <property type="evidence" value="ECO:0007669"/>
    <property type="project" value="UniProtKB-EC"/>
</dbReference>
<organism evidence="13 14">
    <name type="scientific">Filobasidium floriforme</name>
    <dbReference type="NCBI Taxonomy" id="5210"/>
    <lineage>
        <taxon>Eukaryota</taxon>
        <taxon>Fungi</taxon>
        <taxon>Dikarya</taxon>
        <taxon>Basidiomycota</taxon>
        <taxon>Agaricomycotina</taxon>
        <taxon>Tremellomycetes</taxon>
        <taxon>Filobasidiales</taxon>
        <taxon>Filobasidiaceae</taxon>
        <taxon>Filobasidium</taxon>
    </lineage>
</organism>
<keyword evidence="8" id="KW-0539">Nucleus</keyword>
<dbReference type="SUPFAM" id="SSF55729">
    <property type="entry name" value="Acyl-CoA N-acyltransferases (Nat)"/>
    <property type="match status" value="1"/>
</dbReference>
<keyword evidence="6" id="KW-0963">Cytoplasm</keyword>
<gene>
    <name evidence="13" type="ORF">FFLO_01354</name>
</gene>
<evidence type="ECO:0000256" key="4">
    <source>
        <dbReference type="ARBA" id="ARBA00012950"/>
    </source>
</evidence>
<comment type="caution">
    <text evidence="13">The sequence shown here is derived from an EMBL/GenBank/DDBJ whole genome shotgun (WGS) entry which is preliminary data.</text>
</comment>
<keyword evidence="9" id="KW-0012">Acyltransferase</keyword>
<dbReference type="InterPro" id="IPR016181">
    <property type="entry name" value="Acyl_CoA_acyltransferase"/>
</dbReference>
<evidence type="ECO:0000256" key="9">
    <source>
        <dbReference type="ARBA" id="ARBA00023315"/>
    </source>
</evidence>
<comment type="catalytic activity">
    <reaction evidence="11">
        <text>N-terminal L-seryl-[histone H4] + acetyl-CoA = N-terminal N(alpha)-acetyl-L-seryl-[histone H4] + CoA + H(+)</text>
        <dbReference type="Rhea" id="RHEA:50596"/>
        <dbReference type="Rhea" id="RHEA-COMP:12740"/>
        <dbReference type="Rhea" id="RHEA-COMP:12743"/>
        <dbReference type="ChEBI" id="CHEBI:15378"/>
        <dbReference type="ChEBI" id="CHEBI:57287"/>
        <dbReference type="ChEBI" id="CHEBI:57288"/>
        <dbReference type="ChEBI" id="CHEBI:64738"/>
        <dbReference type="ChEBI" id="CHEBI:83690"/>
        <dbReference type="EC" id="2.3.1.257"/>
    </reaction>
</comment>
<evidence type="ECO:0000256" key="1">
    <source>
        <dbReference type="ARBA" id="ARBA00004123"/>
    </source>
</evidence>
<comment type="similarity">
    <text evidence="3">Belongs to the acetyltransferase family. NAA40 subfamily.</text>
</comment>
<reference evidence="13" key="1">
    <citation type="submission" date="2020-04" db="EMBL/GenBank/DDBJ databases">
        <title>Analysis of mating type loci in Filobasidium floriforme.</title>
        <authorList>
            <person name="Nowrousian M."/>
        </authorList>
    </citation>
    <scope>NUCLEOTIDE SEQUENCE</scope>
    <source>
        <strain evidence="13">CBS 6242</strain>
    </source>
</reference>